<comment type="caution">
    <text evidence="1">The sequence shown here is derived from an EMBL/GenBank/DDBJ whole genome shotgun (WGS) entry which is preliminary data.</text>
</comment>
<dbReference type="STRING" id="180332.GCA_000797495_05255"/>
<dbReference type="EMBL" id="QGQD01000018">
    <property type="protein sequence ID" value="TLD02300.1"/>
    <property type="molecule type" value="Genomic_DNA"/>
</dbReference>
<gene>
    <name evidence="1" type="ORF">DSM106044_00813</name>
</gene>
<keyword evidence="2" id="KW-1185">Reference proteome</keyword>
<dbReference type="AlphaFoldDB" id="A0A4U8QB65"/>
<dbReference type="OrthoDB" id="1973431at2"/>
<proteinExistence type="predicted"/>
<evidence type="ECO:0000313" key="2">
    <source>
        <dbReference type="Proteomes" id="UP000306509"/>
    </source>
</evidence>
<sequence>MKVKIRTKDFRFYMPVPVAMIGFVIKILPDRIFEELKVNTPEPYCCLITKEYISMILGECLDILKENKGLEIVHVEAADGTFVSLRL</sequence>
<name>A0A4U8QB65_9FIRM</name>
<evidence type="ECO:0000313" key="1">
    <source>
        <dbReference type="EMBL" id="TLD02300.1"/>
    </source>
</evidence>
<accession>A0A4U8QB65</accession>
<protein>
    <submittedName>
        <fullName evidence="1">Uncharacterized protein</fullName>
    </submittedName>
</protein>
<reference evidence="1 2" key="1">
    <citation type="journal article" date="2019" name="Anaerobe">
        <title>Detection of Robinsoniella peoriensis in multiple bone samples of a trauma patient.</title>
        <authorList>
            <person name="Schrottner P."/>
            <person name="Hartwich K."/>
            <person name="Bunk B."/>
            <person name="Schober I."/>
            <person name="Helbig S."/>
            <person name="Rudolph W.W."/>
            <person name="Gunzer F."/>
        </authorList>
    </citation>
    <scope>NUCLEOTIDE SEQUENCE [LARGE SCALE GENOMIC DNA]</scope>
    <source>
        <strain evidence="1 2">DSM 106044</strain>
    </source>
</reference>
<organism evidence="1 2">
    <name type="scientific">Robinsoniella peoriensis</name>
    <dbReference type="NCBI Taxonomy" id="180332"/>
    <lineage>
        <taxon>Bacteria</taxon>
        <taxon>Bacillati</taxon>
        <taxon>Bacillota</taxon>
        <taxon>Clostridia</taxon>
        <taxon>Lachnospirales</taxon>
        <taxon>Lachnospiraceae</taxon>
        <taxon>Robinsoniella</taxon>
    </lineage>
</organism>
<dbReference type="RefSeq" id="WP_027294308.1">
    <property type="nucleotide sequence ID" value="NZ_CABMJZ010000058.1"/>
</dbReference>
<dbReference type="Proteomes" id="UP000306509">
    <property type="component" value="Unassembled WGS sequence"/>
</dbReference>